<evidence type="ECO:0000256" key="1">
    <source>
        <dbReference type="SAM" id="MobiDB-lite"/>
    </source>
</evidence>
<evidence type="ECO:0000313" key="3">
    <source>
        <dbReference type="WBParaSite" id="MBELARI_LOCUS14381"/>
    </source>
</evidence>
<reference evidence="3" key="1">
    <citation type="submission" date="2024-02" db="UniProtKB">
        <authorList>
            <consortium name="WormBaseParasite"/>
        </authorList>
    </citation>
    <scope>IDENTIFICATION</scope>
</reference>
<protein>
    <submittedName>
        <fullName evidence="3">Uncharacterized protein</fullName>
    </submittedName>
</protein>
<feature type="region of interest" description="Disordered" evidence="1">
    <location>
        <begin position="16"/>
        <end position="38"/>
    </location>
</feature>
<keyword evidence="2" id="KW-1185">Reference proteome</keyword>
<dbReference type="AlphaFoldDB" id="A0AAF3J3S3"/>
<proteinExistence type="predicted"/>
<dbReference type="Proteomes" id="UP000887575">
    <property type="component" value="Unassembled WGS sequence"/>
</dbReference>
<name>A0AAF3J3S3_9BILA</name>
<evidence type="ECO:0000313" key="2">
    <source>
        <dbReference type="Proteomes" id="UP000887575"/>
    </source>
</evidence>
<organism evidence="2 3">
    <name type="scientific">Mesorhabditis belari</name>
    <dbReference type="NCBI Taxonomy" id="2138241"/>
    <lineage>
        <taxon>Eukaryota</taxon>
        <taxon>Metazoa</taxon>
        <taxon>Ecdysozoa</taxon>
        <taxon>Nematoda</taxon>
        <taxon>Chromadorea</taxon>
        <taxon>Rhabditida</taxon>
        <taxon>Rhabditina</taxon>
        <taxon>Rhabditomorpha</taxon>
        <taxon>Rhabditoidea</taxon>
        <taxon>Rhabditidae</taxon>
        <taxon>Mesorhabditinae</taxon>
        <taxon>Mesorhabditis</taxon>
    </lineage>
</organism>
<accession>A0AAF3J3S3</accession>
<sequence>MQMAQLLHRVSEAFQEDQQKHLAEDEENAEVAGTNAEDPLIARDVEAAADANASSPLTKDEFATERECLKYINNLMSSILRVKTIVKLRDKHLARLIVHAFYRRQP</sequence>
<dbReference type="WBParaSite" id="MBELARI_LOCUS14381">
    <property type="protein sequence ID" value="MBELARI_LOCUS14381"/>
    <property type="gene ID" value="MBELARI_LOCUS14381"/>
</dbReference>